<gene>
    <name evidence="7" type="primary">ackA</name>
    <name evidence="9" type="ORF">SAMN04488692_11118</name>
</gene>
<dbReference type="PROSITE" id="PS01075">
    <property type="entry name" value="ACETATE_KINASE_1"/>
    <property type="match status" value="1"/>
</dbReference>
<comment type="catalytic activity">
    <reaction evidence="7">
        <text>acetate + ATP = acetyl phosphate + ADP</text>
        <dbReference type="Rhea" id="RHEA:11352"/>
        <dbReference type="ChEBI" id="CHEBI:22191"/>
        <dbReference type="ChEBI" id="CHEBI:30089"/>
        <dbReference type="ChEBI" id="CHEBI:30616"/>
        <dbReference type="ChEBI" id="CHEBI:456216"/>
        <dbReference type="EC" id="2.7.2.1"/>
    </reaction>
</comment>
<proteinExistence type="inferred from homology"/>
<keyword evidence="2 7" id="KW-0963">Cytoplasm</keyword>
<evidence type="ECO:0000256" key="6">
    <source>
        <dbReference type="ARBA" id="ARBA00022840"/>
    </source>
</evidence>
<feature type="binding site" evidence="7">
    <location>
        <position position="383"/>
    </location>
    <ligand>
        <name>Mg(2+)</name>
        <dbReference type="ChEBI" id="CHEBI:18420"/>
    </ligand>
</feature>
<dbReference type="InterPro" id="IPR023865">
    <property type="entry name" value="Aliphatic_acid_kinase_CS"/>
</dbReference>
<dbReference type="PANTHER" id="PTHR21060:SF15">
    <property type="entry name" value="ACETATE KINASE-RELATED"/>
    <property type="match status" value="1"/>
</dbReference>
<dbReference type="SUPFAM" id="SSF53067">
    <property type="entry name" value="Actin-like ATPase domain"/>
    <property type="match status" value="2"/>
</dbReference>
<organism evidence="9 10">
    <name type="scientific">Halarsenatibacter silvermanii</name>
    <dbReference type="NCBI Taxonomy" id="321763"/>
    <lineage>
        <taxon>Bacteria</taxon>
        <taxon>Bacillati</taxon>
        <taxon>Bacillota</taxon>
        <taxon>Clostridia</taxon>
        <taxon>Halanaerobiales</taxon>
        <taxon>Halarsenatibacteraceae</taxon>
        <taxon>Halarsenatibacter</taxon>
    </lineage>
</organism>
<feature type="binding site" evidence="7">
    <location>
        <position position="90"/>
    </location>
    <ligand>
        <name>substrate</name>
    </ligand>
</feature>
<comment type="pathway">
    <text evidence="7">Metabolic intermediate biosynthesis; acetyl-CoA biosynthesis; acetyl-CoA from acetate: step 1/2.</text>
</comment>
<evidence type="ECO:0000256" key="4">
    <source>
        <dbReference type="ARBA" id="ARBA00022741"/>
    </source>
</evidence>
<dbReference type="PANTHER" id="PTHR21060">
    <property type="entry name" value="ACETATE KINASE"/>
    <property type="match status" value="1"/>
</dbReference>
<dbReference type="PROSITE" id="PS01076">
    <property type="entry name" value="ACETATE_KINASE_2"/>
    <property type="match status" value="1"/>
</dbReference>
<comment type="subcellular location">
    <subcellularLocation>
        <location evidence="7">Cytoplasm</location>
    </subcellularLocation>
</comment>
<sequence>MKILVLNCGSSSVKYQLIDISSEEALVNGIVERIGIEGSFLEQEIGSEEIQIEKEVEDHSQAINLVINTLLDDEKGYLEDIEEISAVGHRVVHGGEKFSESVEITGEVIEQIEEVSDLAPLHNPPNLAGIRVCRDLLPNISQVAVFDTSFHQTMPEKAYMYALPYEYYEEYGVRRYGFHGTSHKYVARRAAALMERDIEDLNIITCHLGNGASLAAVKEGSSVDTSMGLTPLEGLVMGTRCGDIDPAIVPFLQKREDLSPEEIDDVMNKNSGMLGLSGISNDARDIEEAAEEGDERAKLTEDVFCYRVKKYIGAYAAAMGGLDCVVFTAGIGENSVTMREKILKDLDFLGLEIDDKANQIRGEEKIITNPNSETAAAVIPTNEELMIARDTARIAGILQ</sequence>
<dbReference type="AlphaFoldDB" id="A0A1G9NU22"/>
<feature type="site" description="Transition state stabilizer" evidence="7">
    <location>
        <position position="179"/>
    </location>
</feature>
<dbReference type="Gene3D" id="3.30.420.40">
    <property type="match status" value="2"/>
</dbReference>
<evidence type="ECO:0000256" key="3">
    <source>
        <dbReference type="ARBA" id="ARBA00022679"/>
    </source>
</evidence>
<dbReference type="Pfam" id="PF00871">
    <property type="entry name" value="Acetate_kinase"/>
    <property type="match status" value="1"/>
</dbReference>
<evidence type="ECO:0000256" key="7">
    <source>
        <dbReference type="HAMAP-Rule" id="MF_00020"/>
    </source>
</evidence>
<keyword evidence="4 7" id="KW-0547">Nucleotide-binding</keyword>
<dbReference type="OrthoDB" id="9802453at2"/>
<keyword evidence="7" id="KW-0460">Magnesium</keyword>
<feature type="binding site" evidence="7">
    <location>
        <begin position="207"/>
        <end position="211"/>
    </location>
    <ligand>
        <name>ATP</name>
        <dbReference type="ChEBI" id="CHEBI:30616"/>
    </ligand>
</feature>
<dbReference type="RefSeq" id="WP_089760186.1">
    <property type="nucleotide sequence ID" value="NZ_FNGO01000011.1"/>
</dbReference>
<dbReference type="EC" id="2.7.2.1" evidence="7"/>
<evidence type="ECO:0000313" key="10">
    <source>
        <dbReference type="Proteomes" id="UP000199476"/>
    </source>
</evidence>
<comment type="subunit">
    <text evidence="7">Homodimer.</text>
</comment>
<dbReference type="UniPathway" id="UPA00340">
    <property type="reaction ID" value="UER00458"/>
</dbReference>
<dbReference type="GO" id="GO:0008776">
    <property type="term" value="F:acetate kinase activity"/>
    <property type="evidence" value="ECO:0007669"/>
    <property type="project" value="UniProtKB-UniRule"/>
</dbReference>
<comment type="similarity">
    <text evidence="1 7 8">Belongs to the acetokinase family.</text>
</comment>
<accession>A0A1G9NU22</accession>
<dbReference type="GO" id="GO:0006085">
    <property type="term" value="P:acetyl-CoA biosynthetic process"/>
    <property type="evidence" value="ECO:0007669"/>
    <property type="project" value="UniProtKB-UniRule"/>
</dbReference>
<keyword evidence="5 7" id="KW-0418">Kinase</keyword>
<dbReference type="InterPro" id="IPR000890">
    <property type="entry name" value="Aliphatic_acid_kin_short-chain"/>
</dbReference>
<evidence type="ECO:0000256" key="1">
    <source>
        <dbReference type="ARBA" id="ARBA00008748"/>
    </source>
</evidence>
<dbReference type="PIRSF" id="PIRSF000722">
    <property type="entry name" value="Acetate_prop_kin"/>
    <property type="match status" value="1"/>
</dbReference>
<feature type="binding site" evidence="7">
    <location>
        <position position="14"/>
    </location>
    <ligand>
        <name>ATP</name>
        <dbReference type="ChEBI" id="CHEBI:30616"/>
    </ligand>
</feature>
<keyword evidence="6 7" id="KW-0067">ATP-binding</keyword>
<dbReference type="GO" id="GO:0005737">
    <property type="term" value="C:cytoplasm"/>
    <property type="evidence" value="ECO:0007669"/>
    <property type="project" value="UniProtKB-SubCell"/>
</dbReference>
<dbReference type="GO" id="GO:0006083">
    <property type="term" value="P:acetate metabolic process"/>
    <property type="evidence" value="ECO:0007669"/>
    <property type="project" value="TreeGrafter"/>
</dbReference>
<dbReference type="InterPro" id="IPR043129">
    <property type="entry name" value="ATPase_NBD"/>
</dbReference>
<evidence type="ECO:0000313" key="9">
    <source>
        <dbReference type="EMBL" id="SDL89495.1"/>
    </source>
</evidence>
<dbReference type="EMBL" id="FNGO01000011">
    <property type="protein sequence ID" value="SDL89495.1"/>
    <property type="molecule type" value="Genomic_DNA"/>
</dbReference>
<feature type="binding site" evidence="7">
    <location>
        <begin position="330"/>
        <end position="334"/>
    </location>
    <ligand>
        <name>ATP</name>
        <dbReference type="ChEBI" id="CHEBI:30616"/>
    </ligand>
</feature>
<evidence type="ECO:0000256" key="2">
    <source>
        <dbReference type="ARBA" id="ARBA00022490"/>
    </source>
</evidence>
<name>A0A1G9NU22_9FIRM</name>
<dbReference type="GO" id="GO:0005524">
    <property type="term" value="F:ATP binding"/>
    <property type="evidence" value="ECO:0007669"/>
    <property type="project" value="UniProtKB-KW"/>
</dbReference>
<reference evidence="9 10" key="1">
    <citation type="submission" date="2016-10" db="EMBL/GenBank/DDBJ databases">
        <authorList>
            <person name="de Groot N.N."/>
        </authorList>
    </citation>
    <scope>NUCLEOTIDE SEQUENCE [LARGE SCALE GENOMIC DNA]</scope>
    <source>
        <strain evidence="9 10">SLAS-1</strain>
    </source>
</reference>
<evidence type="ECO:0000256" key="5">
    <source>
        <dbReference type="ARBA" id="ARBA00022777"/>
    </source>
</evidence>
<feature type="site" description="Transition state stabilizer" evidence="7">
    <location>
        <position position="240"/>
    </location>
</feature>
<evidence type="ECO:0000256" key="8">
    <source>
        <dbReference type="RuleBase" id="RU003835"/>
    </source>
</evidence>
<dbReference type="HAMAP" id="MF_00020">
    <property type="entry name" value="Acetate_kinase"/>
    <property type="match status" value="1"/>
</dbReference>
<comment type="cofactor">
    <cofactor evidence="7">
        <name>Mg(2+)</name>
        <dbReference type="ChEBI" id="CHEBI:18420"/>
    </cofactor>
    <cofactor evidence="7">
        <name>Mn(2+)</name>
        <dbReference type="ChEBI" id="CHEBI:29035"/>
    </cofactor>
    <text evidence="7">Mg(2+). Can also accept Mn(2+).</text>
</comment>
<keyword evidence="10" id="KW-1185">Reference proteome</keyword>
<keyword evidence="3 7" id="KW-0808">Transferase</keyword>
<dbReference type="CDD" id="cd24010">
    <property type="entry name" value="ASKHA_NBD_AcK_PK"/>
    <property type="match status" value="1"/>
</dbReference>
<dbReference type="STRING" id="321763.SAMN04488692_11118"/>
<feature type="active site" description="Proton donor/acceptor" evidence="7">
    <location>
        <position position="147"/>
    </location>
</feature>
<dbReference type="NCBIfam" id="TIGR00016">
    <property type="entry name" value="ackA"/>
    <property type="match status" value="1"/>
</dbReference>
<dbReference type="PRINTS" id="PR00471">
    <property type="entry name" value="ACETATEKNASE"/>
</dbReference>
<feature type="binding site" evidence="7">
    <location>
        <begin position="282"/>
        <end position="284"/>
    </location>
    <ligand>
        <name>ATP</name>
        <dbReference type="ChEBI" id="CHEBI:30616"/>
    </ligand>
</feature>
<protein>
    <recommendedName>
        <fullName evidence="7">Acetate kinase</fullName>
        <ecNumber evidence="7">2.7.2.1</ecNumber>
    </recommendedName>
    <alternativeName>
        <fullName evidence="7">Acetokinase</fullName>
    </alternativeName>
</protein>
<dbReference type="GO" id="GO:0000287">
    <property type="term" value="F:magnesium ion binding"/>
    <property type="evidence" value="ECO:0007669"/>
    <property type="project" value="UniProtKB-UniRule"/>
</dbReference>
<dbReference type="InterPro" id="IPR004372">
    <property type="entry name" value="Ac/propionate_kinase"/>
</dbReference>
<feature type="binding site" evidence="7">
    <location>
        <position position="7"/>
    </location>
    <ligand>
        <name>Mg(2+)</name>
        <dbReference type="ChEBI" id="CHEBI:18420"/>
    </ligand>
</feature>
<keyword evidence="7" id="KW-0479">Metal-binding</keyword>
<dbReference type="Proteomes" id="UP000199476">
    <property type="component" value="Unassembled WGS sequence"/>
</dbReference>
<comment type="function">
    <text evidence="7">Catalyzes the formation of acetyl phosphate from acetate and ATP. Can also catalyze the reverse reaction.</text>
</comment>